<keyword evidence="7" id="KW-0238">DNA-binding</keyword>
<feature type="compositionally biased region" description="Low complexity" evidence="11">
    <location>
        <begin position="399"/>
        <end position="411"/>
    </location>
</feature>
<dbReference type="Gene3D" id="3.90.120.10">
    <property type="entry name" value="DNA Methylase, subunit A, domain 2"/>
    <property type="match status" value="2"/>
</dbReference>
<dbReference type="Pfam" id="PF00145">
    <property type="entry name" value="DNA_methylase"/>
    <property type="match status" value="1"/>
</dbReference>
<name>A0A2G5BJH5_COERN</name>
<dbReference type="PROSITE" id="PS00094">
    <property type="entry name" value="C5_MTASE_1"/>
    <property type="match status" value="1"/>
</dbReference>
<evidence type="ECO:0000256" key="5">
    <source>
        <dbReference type="ARBA" id="ARBA00022691"/>
    </source>
</evidence>
<comment type="subcellular location">
    <subcellularLocation>
        <location evidence="1">Nucleus</location>
    </subcellularLocation>
</comment>
<dbReference type="PRINTS" id="PR00105">
    <property type="entry name" value="C5METTRFRASE"/>
</dbReference>
<dbReference type="InterPro" id="IPR022702">
    <property type="entry name" value="Cytosine_MeTrfase1_RFD"/>
</dbReference>
<proteinExistence type="inferred from homology"/>
<dbReference type="PANTHER" id="PTHR10629:SF50">
    <property type="entry name" value="DNA (CYTOSINE-5)-METHYLTRANSFERASE CMT3"/>
    <property type="match status" value="1"/>
</dbReference>
<dbReference type="Gene3D" id="3.40.50.150">
    <property type="entry name" value="Vaccinia Virus protein VP39"/>
    <property type="match status" value="1"/>
</dbReference>
<dbReference type="GO" id="GO:0006346">
    <property type="term" value="P:DNA methylation-dependent constitutive heterochromatin formation"/>
    <property type="evidence" value="ECO:0007669"/>
    <property type="project" value="InterPro"/>
</dbReference>
<dbReference type="GO" id="GO:0032259">
    <property type="term" value="P:methylation"/>
    <property type="evidence" value="ECO:0007669"/>
    <property type="project" value="UniProtKB-KW"/>
</dbReference>
<keyword evidence="3 10" id="KW-0489">Methyltransferase</keyword>
<dbReference type="STRING" id="763665.A0A2G5BJH5"/>
<evidence type="ECO:0000313" key="14">
    <source>
        <dbReference type="Proteomes" id="UP000242474"/>
    </source>
</evidence>
<organism evidence="13 14">
    <name type="scientific">Coemansia reversa (strain ATCC 12441 / NRRL 1564)</name>
    <dbReference type="NCBI Taxonomy" id="763665"/>
    <lineage>
        <taxon>Eukaryota</taxon>
        <taxon>Fungi</taxon>
        <taxon>Fungi incertae sedis</taxon>
        <taxon>Zoopagomycota</taxon>
        <taxon>Kickxellomycotina</taxon>
        <taxon>Kickxellomycetes</taxon>
        <taxon>Kickxellales</taxon>
        <taxon>Kickxellaceae</taxon>
        <taxon>Coemansia</taxon>
    </lineage>
</organism>
<evidence type="ECO:0000256" key="8">
    <source>
        <dbReference type="ARBA" id="ARBA00023242"/>
    </source>
</evidence>
<evidence type="ECO:0000256" key="9">
    <source>
        <dbReference type="PIRSR" id="PIRSR037404-1"/>
    </source>
</evidence>
<dbReference type="InterPro" id="IPR001525">
    <property type="entry name" value="C5_MeTfrase"/>
</dbReference>
<dbReference type="PANTHER" id="PTHR10629">
    <property type="entry name" value="CYTOSINE-SPECIFIC METHYLTRANSFERASE"/>
    <property type="match status" value="1"/>
</dbReference>
<feature type="region of interest" description="Disordered" evidence="11">
    <location>
        <begin position="390"/>
        <end position="415"/>
    </location>
</feature>
<dbReference type="EMBL" id="KZ303487">
    <property type="protein sequence ID" value="PIA19165.1"/>
    <property type="molecule type" value="Genomic_DNA"/>
</dbReference>
<evidence type="ECO:0000256" key="10">
    <source>
        <dbReference type="PROSITE-ProRule" id="PRU01016"/>
    </source>
</evidence>
<dbReference type="Pfam" id="PF01426">
    <property type="entry name" value="BAH"/>
    <property type="match status" value="1"/>
</dbReference>
<dbReference type="InterPro" id="IPR043151">
    <property type="entry name" value="BAH_sf"/>
</dbReference>
<dbReference type="PROSITE" id="PS51679">
    <property type="entry name" value="SAM_MT_C5"/>
    <property type="match status" value="1"/>
</dbReference>
<dbReference type="GO" id="GO:0044027">
    <property type="term" value="P:negative regulation of gene expression via chromosomal CpG island methylation"/>
    <property type="evidence" value="ECO:0007669"/>
    <property type="project" value="TreeGrafter"/>
</dbReference>
<evidence type="ECO:0000256" key="7">
    <source>
        <dbReference type="ARBA" id="ARBA00023125"/>
    </source>
</evidence>
<evidence type="ECO:0000256" key="2">
    <source>
        <dbReference type="ARBA" id="ARBA00011975"/>
    </source>
</evidence>
<reference evidence="13 14" key="1">
    <citation type="journal article" date="2015" name="Genome Biol. Evol.">
        <title>Phylogenomic analyses indicate that early fungi evolved digesting cell walls of algal ancestors of land plants.</title>
        <authorList>
            <person name="Chang Y."/>
            <person name="Wang S."/>
            <person name="Sekimoto S."/>
            <person name="Aerts A.L."/>
            <person name="Choi C."/>
            <person name="Clum A."/>
            <person name="LaButti K.M."/>
            <person name="Lindquist E.A."/>
            <person name="Yee Ngan C."/>
            <person name="Ohm R.A."/>
            <person name="Salamov A.A."/>
            <person name="Grigoriev I.V."/>
            <person name="Spatafora J.W."/>
            <person name="Berbee M.L."/>
        </authorList>
    </citation>
    <scope>NUCLEOTIDE SEQUENCE [LARGE SCALE GENOMIC DNA]</scope>
    <source>
        <strain evidence="13 14">NRRL 1564</strain>
    </source>
</reference>
<protein>
    <recommendedName>
        <fullName evidence="2">DNA (cytosine-5-)-methyltransferase</fullName>
        <ecNumber evidence="2">2.1.1.37</ecNumber>
    </recommendedName>
</protein>
<dbReference type="PROSITE" id="PS51038">
    <property type="entry name" value="BAH"/>
    <property type="match status" value="1"/>
</dbReference>
<dbReference type="Gene3D" id="2.30.30.490">
    <property type="match status" value="2"/>
</dbReference>
<dbReference type="InterPro" id="IPR050390">
    <property type="entry name" value="C5-Methyltransferase"/>
</dbReference>
<dbReference type="InterPro" id="IPR018117">
    <property type="entry name" value="C5_DNA_meth_AS"/>
</dbReference>
<feature type="domain" description="BAH" evidence="12">
    <location>
        <begin position="769"/>
        <end position="903"/>
    </location>
</feature>
<feature type="active site" evidence="9 10">
    <location>
        <position position="1080"/>
    </location>
</feature>
<evidence type="ECO:0000256" key="1">
    <source>
        <dbReference type="ARBA" id="ARBA00004123"/>
    </source>
</evidence>
<dbReference type="OrthoDB" id="5376140at2759"/>
<keyword evidence="4 10" id="KW-0808">Transferase</keyword>
<gene>
    <name evidence="13" type="ORF">COEREDRAFT_13161</name>
</gene>
<evidence type="ECO:0000256" key="3">
    <source>
        <dbReference type="ARBA" id="ARBA00022603"/>
    </source>
</evidence>
<feature type="compositionally biased region" description="Polar residues" evidence="11">
    <location>
        <begin position="39"/>
        <end position="57"/>
    </location>
</feature>
<evidence type="ECO:0000256" key="11">
    <source>
        <dbReference type="SAM" id="MobiDB-lite"/>
    </source>
</evidence>
<evidence type="ECO:0000259" key="12">
    <source>
        <dbReference type="PROSITE" id="PS51038"/>
    </source>
</evidence>
<dbReference type="GO" id="GO:0005634">
    <property type="term" value="C:nucleus"/>
    <property type="evidence" value="ECO:0007669"/>
    <property type="project" value="UniProtKB-SubCell"/>
</dbReference>
<evidence type="ECO:0000256" key="4">
    <source>
        <dbReference type="ARBA" id="ARBA00022679"/>
    </source>
</evidence>
<sequence length="1566" mass="173840">MDSSDFESVPDVSTELNAAPKRKRSIGGLRAGDSERIVDSSNGEPGTVATDNEQSGAEDNLWDISKIRDSLSQSTIGASTSTRIARAPLFKLPPKMRKYSSPADEEVEHADLEVLNESSLDEGEAETTDDLPCRTLDNFVVFDQDDNNTVVELDDLGMEGTDITIAGNVEPLKASDLDRIAGGDQEVADDDDDDECAGNGYNSESRATATVPNGKDSISNRESISDADSWAPAPSGDSACVSGSDTFVQRIRLSAILNYETYLTQNGETEVWVRTCFAWYKLLNPHPGYVAVYSSLYKSVYIAHQAIVRSKSNPGLTIAQFIRELRESPNDIISRLSPITDGDFRKYRESIVEEIEICLEATGDLELIKTSLIRAICGLGQKSVKKARSGAGRTSSLARGTRTTGRSVTVGEPKHENPSCITPLIASIAQGLYAQHLVNVSHFDTSQGAAKETDKNTPTSKDKIDLWKKKYTEASKTKRSVKDVKGVVSLADLQQNASVNCFQLGTIRCSDGSRLPQVESDRLHFDQVQITPKSSTEDGMNGDVITIRIGEAVLVRAMQPEPGYDPSSLWEGREDAYVDEGNAQHSTSSGALVRVVQVTSIMFSIHEERWMIHGRMLLPGRNTVLQEVAMPNEWFLVDSCRTYWIGDSLCGKANISFIPSTQTIDVDEWATKRQMYCQFWYDVTSGMFEDVNAHIQGISSRTPMWCRSCTRKKMSFDAKLGRTIVGVRSSHQHTASVSSGSDLSTIAVDEAAKLRDVPEYMATATIGDTEYHVNDMVYILSEHSDQPFQIGYVLKFIRGAPGSGRKGGIKGELRAEVQILRRMRILPPEKRPAGEENRYNDERHLFWTPLMQVFDVADFRGKCWVMHPDNIGDNLNAYKDTDSNAFYARYESTRAWPEGKADWIELKPARDTLNASDKTTAEEDEEDERMPMQPCCLLCKRERQRRMDLMTQFLSSPDTRVGPLSADKAKESTSFARGSRYLRALDLFSGCGGLTQGLDQSGVVKTLWSVEYMPSAGMTFAKNHPDAQVYNQCSNLLLESAIKTYHGAPTRPLINKFDGKELPPMPRPGDVDFIYCGPPCQGFSRCNRFIKADDIKTSLIANALSYVDFYRPTYFLLENVRGLIDYRLGGVQIGPGRVSGGIKMGALKFILRALTTMGYQARFYVLQAGNFGLAQSRRRLFVWACKRGCRLPGVPSPISTFGKSGQVSIHFPDGTTYEPHAHLNGNAPHHSITVEDAIGDLPKFEFVNPAQVYPDIDSEVRNPDWPQYIAVSGQPTNIPRDLNGRSGYVGHMEMQYSVPPTSEFQRLRRRQEQMCLPGIDSNYGGLIDTLYNHVCRKFNDINTERICRVVMEPGMDHRSLPDKLKPWCLSAKESAASRHNGWKGLYGRLRPEGYFGTALTEMQPMGKSGTVLLYDQRRVLSVRECARAQGFPDNFKLYSINEDDTRDMHRQVGNAVPPPLAFALSLELREALFQDFVESKPEDEACYIADKVPDTAGDILGDFCIDLTGRSHTVVLEHAKIATQQEPSPSVEVVETEAVDVPDRDNSEPKLEAGLSSDLDDVAVMC</sequence>
<dbReference type="InterPro" id="IPR031303">
    <property type="entry name" value="C5_meth_CS"/>
</dbReference>
<dbReference type="EC" id="2.1.1.37" evidence="2"/>
<dbReference type="Pfam" id="PF12047">
    <property type="entry name" value="DNMT1-RFD"/>
    <property type="match status" value="1"/>
</dbReference>
<feature type="region of interest" description="Disordered" evidence="11">
    <location>
        <begin position="184"/>
        <end position="237"/>
    </location>
</feature>
<feature type="region of interest" description="Disordered" evidence="11">
    <location>
        <begin position="1"/>
        <end position="61"/>
    </location>
</feature>
<dbReference type="PROSITE" id="PS00095">
    <property type="entry name" value="C5_MTASE_2"/>
    <property type="match status" value="1"/>
</dbReference>
<evidence type="ECO:0000313" key="13">
    <source>
        <dbReference type="EMBL" id="PIA19165.1"/>
    </source>
</evidence>
<dbReference type="SUPFAM" id="SSF53335">
    <property type="entry name" value="S-adenosyl-L-methionine-dependent methyltransferases"/>
    <property type="match status" value="1"/>
</dbReference>
<feature type="compositionally biased region" description="Acidic residues" evidence="11">
    <location>
        <begin position="186"/>
        <end position="196"/>
    </location>
</feature>
<keyword evidence="14" id="KW-1185">Reference proteome</keyword>
<dbReference type="GO" id="GO:0003682">
    <property type="term" value="F:chromatin binding"/>
    <property type="evidence" value="ECO:0007669"/>
    <property type="project" value="UniProtKB-UniRule"/>
</dbReference>
<keyword evidence="8" id="KW-0539">Nucleus</keyword>
<dbReference type="InterPro" id="IPR001025">
    <property type="entry name" value="BAH_dom"/>
</dbReference>
<keyword evidence="6" id="KW-0677">Repeat</keyword>
<dbReference type="InterPro" id="IPR029063">
    <property type="entry name" value="SAM-dependent_MTases_sf"/>
</dbReference>
<keyword evidence="5 10" id="KW-0949">S-adenosyl-L-methionine</keyword>
<feature type="compositionally biased region" description="Polar residues" evidence="11">
    <location>
        <begin position="200"/>
        <end position="222"/>
    </location>
</feature>
<dbReference type="Proteomes" id="UP000242474">
    <property type="component" value="Unassembled WGS sequence"/>
</dbReference>
<comment type="similarity">
    <text evidence="10">Belongs to the class I-like SAM-binding methyltransferase superfamily. C5-methyltransferase family.</text>
</comment>
<dbReference type="GO" id="GO:0003677">
    <property type="term" value="F:DNA binding"/>
    <property type="evidence" value="ECO:0007669"/>
    <property type="project" value="UniProtKB-KW"/>
</dbReference>
<evidence type="ECO:0000256" key="6">
    <source>
        <dbReference type="ARBA" id="ARBA00022737"/>
    </source>
</evidence>
<dbReference type="GO" id="GO:0003886">
    <property type="term" value="F:DNA (cytosine-5-)-methyltransferase activity"/>
    <property type="evidence" value="ECO:0007669"/>
    <property type="project" value="UniProtKB-UniRule"/>
</dbReference>
<accession>A0A2G5BJH5</accession>